<dbReference type="SMART" id="SM00529">
    <property type="entry name" value="HTH_DTXR"/>
    <property type="match status" value="1"/>
</dbReference>
<dbReference type="InterPro" id="IPR001367">
    <property type="entry name" value="Fe_dep_repressor"/>
</dbReference>
<dbReference type="InterPro" id="IPR036390">
    <property type="entry name" value="WH_DNA-bd_sf"/>
</dbReference>
<organism evidence="6 7">
    <name type="scientific">Methanococcus maripaludis KA1</name>
    <dbReference type="NCBI Taxonomy" id="637914"/>
    <lineage>
        <taxon>Archaea</taxon>
        <taxon>Methanobacteriati</taxon>
        <taxon>Methanobacteriota</taxon>
        <taxon>Methanomada group</taxon>
        <taxon>Methanococci</taxon>
        <taxon>Methanococcales</taxon>
        <taxon>Methanococcaceae</taxon>
        <taxon>Methanococcus</taxon>
    </lineage>
</organism>
<dbReference type="Pfam" id="PF02742">
    <property type="entry name" value="Fe_dep_repr_C"/>
    <property type="match status" value="1"/>
</dbReference>
<dbReference type="RefSeq" id="WP_013999026.1">
    <property type="nucleotide sequence ID" value="NZ_AP011526.1"/>
</dbReference>
<evidence type="ECO:0000256" key="4">
    <source>
        <dbReference type="ARBA" id="ARBA00023163"/>
    </source>
</evidence>
<feature type="domain" description="HTH dtxR-type" evidence="5">
    <location>
        <begin position="1"/>
        <end position="64"/>
    </location>
</feature>
<name>A0A2Z5PD28_METMI</name>
<dbReference type="GO" id="GO:0003677">
    <property type="term" value="F:DNA binding"/>
    <property type="evidence" value="ECO:0007669"/>
    <property type="project" value="UniProtKB-KW"/>
</dbReference>
<dbReference type="FunFam" id="1.10.60.10:FF:000005">
    <property type="entry name" value="Transcriptional regulator MntR protein"/>
    <property type="match status" value="1"/>
</dbReference>
<keyword evidence="3" id="KW-0238">DNA-binding</keyword>
<keyword evidence="4" id="KW-0804">Transcription</keyword>
<evidence type="ECO:0000256" key="3">
    <source>
        <dbReference type="ARBA" id="ARBA00023125"/>
    </source>
</evidence>
<dbReference type="GO" id="GO:0046983">
    <property type="term" value="F:protein dimerization activity"/>
    <property type="evidence" value="ECO:0007669"/>
    <property type="project" value="InterPro"/>
</dbReference>
<proteinExistence type="inferred from homology"/>
<dbReference type="InterPro" id="IPR036421">
    <property type="entry name" value="Fe_dep_repressor_sf"/>
</dbReference>
<dbReference type="GO" id="GO:0003700">
    <property type="term" value="F:DNA-binding transcription factor activity"/>
    <property type="evidence" value="ECO:0007669"/>
    <property type="project" value="InterPro"/>
</dbReference>
<dbReference type="Proteomes" id="UP000264208">
    <property type="component" value="Chromosome"/>
</dbReference>
<dbReference type="AlphaFoldDB" id="A0A2Z5PD28"/>
<dbReference type="PROSITE" id="PS50944">
    <property type="entry name" value="HTH_DTXR"/>
    <property type="match status" value="1"/>
</dbReference>
<gene>
    <name evidence="6" type="ORF">MMKA1_06820</name>
</gene>
<dbReference type="GeneID" id="41279099"/>
<dbReference type="GeneID" id="10982087"/>
<dbReference type="SUPFAM" id="SSF47979">
    <property type="entry name" value="Iron-dependent repressor protein, dimerization domain"/>
    <property type="match status" value="1"/>
</dbReference>
<dbReference type="InterPro" id="IPR022689">
    <property type="entry name" value="Iron_dep_repressor"/>
</dbReference>
<dbReference type="EMBL" id="AP011526">
    <property type="protein sequence ID" value="BAP60799.1"/>
    <property type="molecule type" value="Genomic_DNA"/>
</dbReference>
<evidence type="ECO:0000259" key="5">
    <source>
        <dbReference type="PROSITE" id="PS50944"/>
    </source>
</evidence>
<dbReference type="Pfam" id="PF01325">
    <property type="entry name" value="Fe_dep_repress"/>
    <property type="match status" value="1"/>
</dbReference>
<evidence type="ECO:0000313" key="6">
    <source>
        <dbReference type="EMBL" id="BAP60799.1"/>
    </source>
</evidence>
<dbReference type="SUPFAM" id="SSF46785">
    <property type="entry name" value="Winged helix' DNA-binding domain"/>
    <property type="match status" value="1"/>
</dbReference>
<dbReference type="Gene3D" id="1.10.10.10">
    <property type="entry name" value="Winged helix-like DNA-binding domain superfamily/Winged helix DNA-binding domain"/>
    <property type="match status" value="1"/>
</dbReference>
<comment type="similarity">
    <text evidence="1">Belongs to the DtxR/MntR family.</text>
</comment>
<protein>
    <submittedName>
        <fullName evidence="6">Putative iron dependent repressor</fullName>
    </submittedName>
</protein>
<accession>A0A2Z5PD28</accession>
<dbReference type="PANTHER" id="PTHR33238">
    <property type="entry name" value="IRON (METAL) DEPENDENT REPRESSOR, DTXR FAMILY"/>
    <property type="match status" value="1"/>
</dbReference>
<dbReference type="PANTHER" id="PTHR33238:SF7">
    <property type="entry name" value="IRON-DEPENDENT TRANSCRIPTIONAL REGULATOR"/>
    <property type="match status" value="1"/>
</dbReference>
<dbReference type="InterPro" id="IPR050536">
    <property type="entry name" value="DtxR_MntR_Metal-Reg"/>
</dbReference>
<keyword evidence="2" id="KW-0805">Transcription regulation</keyword>
<sequence>MVSQNIEDYLENIFLFIKENKRPVKTTELAKLMKVQPAAVTSMAKKLHGDGLIDYQPYIGINLKSSGEKTAKETIRKHRIIEYFLTEILGLDLEFAQEEACKIEHAVSDKTIEKLYEFIDRPEKCPHGYKINLK</sequence>
<evidence type="ECO:0000256" key="1">
    <source>
        <dbReference type="ARBA" id="ARBA00007871"/>
    </source>
</evidence>
<dbReference type="GO" id="GO:0046914">
    <property type="term" value="F:transition metal ion binding"/>
    <property type="evidence" value="ECO:0007669"/>
    <property type="project" value="InterPro"/>
</dbReference>
<dbReference type="Gene3D" id="1.10.60.10">
    <property type="entry name" value="Iron dependent repressor, metal binding and dimerisation domain"/>
    <property type="match status" value="1"/>
</dbReference>
<evidence type="ECO:0000313" key="7">
    <source>
        <dbReference type="Proteomes" id="UP000264208"/>
    </source>
</evidence>
<evidence type="ECO:0000256" key="2">
    <source>
        <dbReference type="ARBA" id="ARBA00023015"/>
    </source>
</evidence>
<dbReference type="InterPro" id="IPR036388">
    <property type="entry name" value="WH-like_DNA-bd_sf"/>
</dbReference>
<dbReference type="KEGG" id="mmak:MMKA1_06820"/>
<dbReference type="InterPro" id="IPR022687">
    <property type="entry name" value="HTH_DTXR"/>
</dbReference>
<reference evidence="6 7" key="1">
    <citation type="submission" date="2009-06" db="EMBL/GenBank/DDBJ databases">
        <title>Molecular Evidence for Microbiologically Influenced Corrosion from genome of Methanogen.</title>
        <authorList>
            <person name="Ito N."/>
            <person name="Tsurumaru H."/>
            <person name="Shimizu A."/>
            <person name="Harada T."/>
            <person name="Hosoyama A."/>
            <person name="Horikawa H."/>
            <person name="Wakai S."/>
            <person name="Sasaki K."/>
            <person name="Nishijima K."/>
            <person name="Ataku H."/>
            <person name="Yamazaki J."/>
            <person name="Mise M."/>
            <person name="Yamazaki S."/>
            <person name="Tanikawa S."/>
            <person name="Harayama S."/>
            <person name="Fujita N."/>
        </authorList>
    </citation>
    <scope>NUCLEOTIDE SEQUENCE [LARGE SCALE GENOMIC DNA]</scope>
    <source>
        <strain evidence="7">KA1 ( NBRC 102054)</strain>
    </source>
</reference>